<protein>
    <recommendedName>
        <fullName evidence="4">Endonuclease/exonuclease/phosphatase domain-containing protein</fullName>
    </recommendedName>
</protein>
<evidence type="ECO:0008006" key="4">
    <source>
        <dbReference type="Google" id="ProtNLM"/>
    </source>
</evidence>
<reference evidence="2" key="2">
    <citation type="journal article" date="2023" name="Science">
        <title>Genomic signatures of disease resistance in endangered staghorn corals.</title>
        <authorList>
            <person name="Vollmer S.V."/>
            <person name="Selwyn J.D."/>
            <person name="Despard B.A."/>
            <person name="Roesel C.L."/>
        </authorList>
    </citation>
    <scope>NUCLEOTIDE SEQUENCE</scope>
    <source>
        <strain evidence="2">K2</strain>
    </source>
</reference>
<dbReference type="SUPFAM" id="SSF56219">
    <property type="entry name" value="DNase I-like"/>
    <property type="match status" value="1"/>
</dbReference>
<dbReference type="Proteomes" id="UP001249851">
    <property type="component" value="Unassembled WGS sequence"/>
</dbReference>
<comment type="caution">
    <text evidence="2">The sequence shown here is derived from an EMBL/GenBank/DDBJ whole genome shotgun (WGS) entry which is preliminary data.</text>
</comment>
<feature type="compositionally biased region" description="Polar residues" evidence="1">
    <location>
        <begin position="1"/>
        <end position="19"/>
    </location>
</feature>
<organism evidence="2 3">
    <name type="scientific">Acropora cervicornis</name>
    <name type="common">Staghorn coral</name>
    <dbReference type="NCBI Taxonomy" id="6130"/>
    <lineage>
        <taxon>Eukaryota</taxon>
        <taxon>Metazoa</taxon>
        <taxon>Cnidaria</taxon>
        <taxon>Anthozoa</taxon>
        <taxon>Hexacorallia</taxon>
        <taxon>Scleractinia</taxon>
        <taxon>Astrocoeniina</taxon>
        <taxon>Acroporidae</taxon>
        <taxon>Acropora</taxon>
    </lineage>
</organism>
<accession>A0AAD9V9M2</accession>
<keyword evidence="3" id="KW-1185">Reference proteome</keyword>
<feature type="compositionally biased region" description="Basic and acidic residues" evidence="1">
    <location>
        <begin position="65"/>
        <end position="81"/>
    </location>
</feature>
<dbReference type="AlphaFoldDB" id="A0AAD9V9M2"/>
<evidence type="ECO:0000313" key="3">
    <source>
        <dbReference type="Proteomes" id="UP001249851"/>
    </source>
</evidence>
<dbReference type="InterPro" id="IPR036691">
    <property type="entry name" value="Endo/exonu/phosph_ase_sf"/>
</dbReference>
<dbReference type="PANTHER" id="PTHR33776">
    <property type="entry name" value="ENDO/EXONUCLEASE/PHOSPHATASE DOMAIN-CONTAINING PROTEIN"/>
    <property type="match status" value="1"/>
</dbReference>
<dbReference type="EMBL" id="JARQWQ010000017">
    <property type="protein sequence ID" value="KAK2566373.1"/>
    <property type="molecule type" value="Genomic_DNA"/>
</dbReference>
<dbReference type="Gene3D" id="3.60.10.10">
    <property type="entry name" value="Endonuclease/exonuclease/phosphatase"/>
    <property type="match status" value="1"/>
</dbReference>
<sequence>MLKTTNQSQTNVENNQPKSNECWVHVDESRGKNGNAKRSQKSVRSKTTETRNSFEPLQRINEAQVDARNEDNRTANNDDRRFRRPSCRPNDVTTQRIKESISTELTRKYEQTQPNRQKKVKIAGDFVLKQLQGHDISRNSRVKIRTLPSGNPIRLTPERTITKFNCSSIVNLLSYIDELKIFMYDSKIDILLINATKLDSTVHDSYVYIPGFEIVRKARRVNGRKGGGVCIYLLTNLNYRIRDDFNNDDLECLFVEISKPRSSAFLVGTCYRPPNSSPERFNEFGIVIDKIDAENKEVYILGDVNCNLLPEASVYYSSYLTNIFDIYGLSQLITEPTPVTPASKTCITNSPEKVTNSGVIHLGISDHSLVFTTHKVHHDRNCPRMIEMRQFKHFHVILNKCHGRMLICVLIQMTCSKNGNNCLLAAWTNTHHAN</sequence>
<evidence type="ECO:0000256" key="1">
    <source>
        <dbReference type="SAM" id="MobiDB-lite"/>
    </source>
</evidence>
<name>A0AAD9V9M2_ACRCE</name>
<reference evidence="2" key="1">
    <citation type="journal article" date="2023" name="G3 (Bethesda)">
        <title>Whole genome assembly and annotation of the endangered Caribbean coral Acropora cervicornis.</title>
        <authorList>
            <person name="Selwyn J.D."/>
            <person name="Vollmer S.V."/>
        </authorList>
    </citation>
    <scope>NUCLEOTIDE SEQUENCE</scope>
    <source>
        <strain evidence="2">K2</strain>
    </source>
</reference>
<gene>
    <name evidence="2" type="ORF">P5673_009876</name>
</gene>
<dbReference type="PANTHER" id="PTHR33776:SF4">
    <property type="entry name" value="ENDONUCLEASE_EXONUCLEASE_PHOSPHATASE DOMAIN-CONTAINING PROTEIN"/>
    <property type="match status" value="1"/>
</dbReference>
<proteinExistence type="predicted"/>
<feature type="region of interest" description="Disordered" evidence="1">
    <location>
        <begin position="1"/>
        <end position="96"/>
    </location>
</feature>
<evidence type="ECO:0000313" key="2">
    <source>
        <dbReference type="EMBL" id="KAK2566373.1"/>
    </source>
</evidence>